<dbReference type="EMBL" id="CAJSTJ010000091">
    <property type="protein sequence ID" value="CAG7556319.1"/>
    <property type="molecule type" value="Genomic_DNA"/>
</dbReference>
<dbReference type="InterPro" id="IPR002347">
    <property type="entry name" value="SDR_fam"/>
</dbReference>
<keyword evidence="2" id="KW-0560">Oxidoreductase</keyword>
<dbReference type="Pfam" id="PF13561">
    <property type="entry name" value="adh_short_C2"/>
    <property type="match status" value="1"/>
</dbReference>
<reference evidence="3" key="1">
    <citation type="submission" date="2021-05" db="EMBL/GenBank/DDBJ databases">
        <authorList>
            <person name="Khan N."/>
        </authorList>
    </citation>
    <scope>NUCLEOTIDE SEQUENCE</scope>
</reference>
<comment type="caution">
    <text evidence="3">The sequence shown here is derived from an EMBL/GenBank/DDBJ whole genome shotgun (WGS) entry which is preliminary data.</text>
</comment>
<dbReference type="PANTHER" id="PTHR43477">
    <property type="entry name" value="DIHYDROANTICAPSIN 7-DEHYDROGENASE"/>
    <property type="match status" value="1"/>
</dbReference>
<evidence type="ECO:0000313" key="3">
    <source>
        <dbReference type="EMBL" id="CAG7556319.1"/>
    </source>
</evidence>
<proteinExistence type="inferred from homology"/>
<accession>A0A8J2IUC3</accession>
<gene>
    <name evidence="3" type="ORF">FEQUK3_LOCUS2028</name>
</gene>
<dbReference type="AlphaFoldDB" id="A0A8J2IUC3"/>
<name>A0A8J2IUC3_FUSEQ</name>
<evidence type="ECO:0000313" key="4">
    <source>
        <dbReference type="Proteomes" id="UP000693738"/>
    </source>
</evidence>
<organism evidence="3 4">
    <name type="scientific">Fusarium equiseti</name>
    <name type="common">Fusarium scirpi</name>
    <dbReference type="NCBI Taxonomy" id="61235"/>
    <lineage>
        <taxon>Eukaryota</taxon>
        <taxon>Fungi</taxon>
        <taxon>Dikarya</taxon>
        <taxon>Ascomycota</taxon>
        <taxon>Pezizomycotina</taxon>
        <taxon>Sordariomycetes</taxon>
        <taxon>Hypocreomycetidae</taxon>
        <taxon>Hypocreales</taxon>
        <taxon>Nectriaceae</taxon>
        <taxon>Fusarium</taxon>
        <taxon>Fusarium incarnatum-equiseti species complex</taxon>
    </lineage>
</organism>
<evidence type="ECO:0000256" key="1">
    <source>
        <dbReference type="ARBA" id="ARBA00006484"/>
    </source>
</evidence>
<dbReference type="InterPro" id="IPR051122">
    <property type="entry name" value="SDR_DHRS6-like"/>
</dbReference>
<dbReference type="Proteomes" id="UP000693738">
    <property type="component" value="Unassembled WGS sequence"/>
</dbReference>
<protein>
    <submittedName>
        <fullName evidence="3">Uncharacterized protein</fullName>
    </submittedName>
</protein>
<sequence length="133" mass="13494">MNSAGGGSIVNTASVGGLIGDSLQSAYGSAKAAVIRLTQYIAVQYGANGVRCNAVAPGAIMTPALVDNIPSDVIDGMKQANALPYLGEPEDIAHAMVYLASDESRYMTGQTLVVDGGLTSKSPLATGRSSMLS</sequence>
<evidence type="ECO:0000256" key="2">
    <source>
        <dbReference type="ARBA" id="ARBA00023002"/>
    </source>
</evidence>
<comment type="similarity">
    <text evidence="1">Belongs to the short-chain dehydrogenases/reductases (SDR) family.</text>
</comment>
<dbReference type="PANTHER" id="PTHR43477:SF1">
    <property type="entry name" value="DIHYDROANTICAPSIN 7-DEHYDROGENASE"/>
    <property type="match status" value="1"/>
</dbReference>
<dbReference type="GO" id="GO:0016491">
    <property type="term" value="F:oxidoreductase activity"/>
    <property type="evidence" value="ECO:0007669"/>
    <property type="project" value="UniProtKB-KW"/>
</dbReference>